<keyword evidence="4" id="KW-1185">Reference proteome</keyword>
<dbReference type="Proteomes" id="UP000481858">
    <property type="component" value="Unassembled WGS sequence"/>
</dbReference>
<protein>
    <recommendedName>
        <fullName evidence="5">Dipeptidyl aminopeptidase III</fullName>
    </recommendedName>
</protein>
<gene>
    <name evidence="3" type="ORF">GQX73_g10281</name>
</gene>
<keyword evidence="2" id="KW-0378">Hydrolase</keyword>
<evidence type="ECO:0000313" key="4">
    <source>
        <dbReference type="Proteomes" id="UP000481858"/>
    </source>
</evidence>
<dbReference type="PANTHER" id="PTHR23422">
    <property type="entry name" value="DIPEPTIDYL PEPTIDASE III-RELATED"/>
    <property type="match status" value="1"/>
</dbReference>
<dbReference type="GO" id="GO:0046872">
    <property type="term" value="F:metal ion binding"/>
    <property type="evidence" value="ECO:0007669"/>
    <property type="project" value="UniProtKB-KW"/>
</dbReference>
<dbReference type="Pfam" id="PF03571">
    <property type="entry name" value="Peptidase_M49"/>
    <property type="match status" value="1"/>
</dbReference>
<proteinExistence type="predicted"/>
<comment type="caution">
    <text evidence="3">The sequence shown here is derived from an EMBL/GenBank/DDBJ whole genome shotgun (WGS) entry which is preliminary data.</text>
</comment>
<dbReference type="OrthoDB" id="4694525at2759"/>
<evidence type="ECO:0000313" key="3">
    <source>
        <dbReference type="EMBL" id="KAF2963291.1"/>
    </source>
</evidence>
<dbReference type="Gene3D" id="3.30.540.30">
    <property type="match status" value="2"/>
</dbReference>
<sequence>MSSNPSYRLTPVTQLANKSIFDSLSTTQKLYAHHMSLAAWYGARIVLRQNSAEALGIFEFIMKLHNASGGKWRELVKQGVTSEDVDAFLEYSGQFLSSLGNYFEIGNKKAVPALSMSALRKMAQISPDVTEALDSIIGPMFSIPPEGLGYPSERLSSNYYLGEPRITKEEISSVAKIMERNMLEPENTRIHKSIRRRKTVFEILQASADQVEHIKELDSGDPSWSVVLSRGDHALELAQVCSQLEISIKYAENKKQREVISYYIRSFRSGSLEAYRKSQKAWVTDIAPMVETNFGFVEPYKDPAGVRGEWQGIVSISNKEESAKMQALVEKADKLIRTLPWVTEDENDGNGPFEATRCSYPDFSVVYSLAYVSSTHWEAQNLPNASSKNTLWVNRMSANKDPDRPCSYVHPDERKTFRSCNHIVRFIVTALHELLGHGTGKLLSETSQGEYNFNRENPPINPLTGRPIETWYGVGQTWTSVFGEIAPSADECRAMLVSYYLVENIEILSVFGYHDTSEPKAGDVVYYAYLHIGVEGLLAMAAFNTDTKVWGSPHAQANFAILKHVLEDGNKFMVVDHNSATGNIYIRVDRHRIVSDGKSALGPMLMRLHIYRCTADVAACKEWYESLSAVDGIYEKWRNMVVENPEPKWKFIQGNTFLGDKGEVELKIYDSSNEGIIKSFAERNLVNLLQL</sequence>
<dbReference type="AlphaFoldDB" id="A0A7C8MK34"/>
<organism evidence="3 4">
    <name type="scientific">Xylaria multiplex</name>
    <dbReference type="NCBI Taxonomy" id="323545"/>
    <lineage>
        <taxon>Eukaryota</taxon>
        <taxon>Fungi</taxon>
        <taxon>Dikarya</taxon>
        <taxon>Ascomycota</taxon>
        <taxon>Pezizomycotina</taxon>
        <taxon>Sordariomycetes</taxon>
        <taxon>Xylariomycetidae</taxon>
        <taxon>Xylariales</taxon>
        <taxon>Xylariaceae</taxon>
        <taxon>Xylaria</taxon>
    </lineage>
</organism>
<evidence type="ECO:0000256" key="2">
    <source>
        <dbReference type="ARBA" id="ARBA00022801"/>
    </source>
</evidence>
<evidence type="ECO:0008006" key="5">
    <source>
        <dbReference type="Google" id="ProtNLM"/>
    </source>
</evidence>
<name>A0A7C8MK34_9PEZI</name>
<reference evidence="3 4" key="1">
    <citation type="submission" date="2019-12" db="EMBL/GenBank/DDBJ databases">
        <title>Draft genome sequence of the ascomycete Xylaria multiplex DSM 110363.</title>
        <authorList>
            <person name="Buettner E."/>
            <person name="Kellner H."/>
        </authorList>
    </citation>
    <scope>NUCLEOTIDE SEQUENCE [LARGE SCALE GENOMIC DNA]</scope>
    <source>
        <strain evidence="3 4">DSM 110363</strain>
    </source>
</reference>
<accession>A0A7C8MK34</accession>
<dbReference type="PANTHER" id="PTHR23422:SF11">
    <property type="entry name" value="DIPEPTIDYL PEPTIDASE 3"/>
    <property type="match status" value="1"/>
</dbReference>
<dbReference type="GO" id="GO:0005737">
    <property type="term" value="C:cytoplasm"/>
    <property type="evidence" value="ECO:0007669"/>
    <property type="project" value="TreeGrafter"/>
</dbReference>
<dbReference type="EMBL" id="WUBL01000217">
    <property type="protein sequence ID" value="KAF2963291.1"/>
    <property type="molecule type" value="Genomic_DNA"/>
</dbReference>
<dbReference type="InParanoid" id="A0A7C8MK34"/>
<dbReference type="InterPro" id="IPR039461">
    <property type="entry name" value="Peptidase_M49"/>
</dbReference>
<dbReference type="GO" id="GO:0008239">
    <property type="term" value="F:dipeptidyl-peptidase activity"/>
    <property type="evidence" value="ECO:0007669"/>
    <property type="project" value="TreeGrafter"/>
</dbReference>
<evidence type="ECO:0000256" key="1">
    <source>
        <dbReference type="ARBA" id="ARBA00022723"/>
    </source>
</evidence>
<keyword evidence="1" id="KW-0479">Metal-binding</keyword>